<evidence type="ECO:0000313" key="3">
    <source>
        <dbReference type="EMBL" id="RYB93827.1"/>
    </source>
</evidence>
<feature type="signal peptide" evidence="1">
    <location>
        <begin position="1"/>
        <end position="38"/>
    </location>
</feature>
<feature type="chain" id="PRO_5039620543" evidence="1">
    <location>
        <begin position="39"/>
        <end position="363"/>
    </location>
</feature>
<dbReference type="Proteomes" id="UP000294071">
    <property type="component" value="Unassembled WGS sequence"/>
</dbReference>
<dbReference type="InterPro" id="IPR015168">
    <property type="entry name" value="SsuA/THI5"/>
</dbReference>
<accession>A0A4Q2RXG0</accession>
<dbReference type="SUPFAM" id="SSF53850">
    <property type="entry name" value="Periplasmic binding protein-like II"/>
    <property type="match status" value="1"/>
</dbReference>
<sequence length="363" mass="38792">MVRPPRRRTPMPRRGLTRPLLRAALLTTAGLMVATLSACGGGDAGPKLELSAALPDAAPDGTVLRVGDPATQVALETSGLIDDLDVDVEWANITGGPKTLEAFRADAIDIGSVADIPPLFAHWTGTDVRIVAARETVDPADHPTYELGVAPGVDVSSIEDLKGKKIAYSPGQAQGALVLNVLREAGLSQDDVELVEMQSVDDAFSVALASNQVDVAPLGQTLVKTYLAKYEQDGATTIPSGVRDDAWTLYAPTTVLEDADKAAAIKEYVGLWAQAQQWISDHPDEFAEAYYVDHEGLSPEDAAYVVDALGQFTVPTSWDEFIARHQVTVDTLVKEQDQEPLDVSTLYDRRFEKAIAAAVEGSS</sequence>
<dbReference type="Pfam" id="PF09084">
    <property type="entry name" value="NMT1"/>
    <property type="match status" value="1"/>
</dbReference>
<keyword evidence="4" id="KW-1185">Reference proteome</keyword>
<dbReference type="PANTHER" id="PTHR30024">
    <property type="entry name" value="ALIPHATIC SULFONATES-BINDING PROTEIN-RELATED"/>
    <property type="match status" value="1"/>
</dbReference>
<comment type="caution">
    <text evidence="3">The sequence shown here is derived from an EMBL/GenBank/DDBJ whole genome shotgun (WGS) entry which is preliminary data.</text>
</comment>
<evidence type="ECO:0000256" key="1">
    <source>
        <dbReference type="SAM" id="SignalP"/>
    </source>
</evidence>
<dbReference type="Gene3D" id="3.40.190.10">
    <property type="entry name" value="Periplasmic binding protein-like II"/>
    <property type="match status" value="2"/>
</dbReference>
<dbReference type="PANTHER" id="PTHR30024:SF48">
    <property type="entry name" value="ABC TRANSPORTER SUBSTRATE-BINDING PROTEIN"/>
    <property type="match status" value="1"/>
</dbReference>
<organism evidence="3 4">
    <name type="scientific">Nocardioides oleivorans</name>
    <dbReference type="NCBI Taxonomy" id="273676"/>
    <lineage>
        <taxon>Bacteria</taxon>
        <taxon>Bacillati</taxon>
        <taxon>Actinomycetota</taxon>
        <taxon>Actinomycetes</taxon>
        <taxon>Propionibacteriales</taxon>
        <taxon>Nocardioidaceae</taxon>
        <taxon>Nocardioides</taxon>
    </lineage>
</organism>
<evidence type="ECO:0000313" key="4">
    <source>
        <dbReference type="Proteomes" id="UP000294071"/>
    </source>
</evidence>
<evidence type="ECO:0000259" key="2">
    <source>
        <dbReference type="Pfam" id="PF09084"/>
    </source>
</evidence>
<dbReference type="AlphaFoldDB" id="A0A4Q2RXG0"/>
<protein>
    <submittedName>
        <fullName evidence="3">ABC transporter</fullName>
    </submittedName>
</protein>
<name>A0A4Q2RXG0_9ACTN</name>
<feature type="domain" description="SsuA/THI5-like" evidence="2">
    <location>
        <begin position="85"/>
        <end position="233"/>
    </location>
</feature>
<dbReference type="EMBL" id="SDWT01000001">
    <property type="protein sequence ID" value="RYB93827.1"/>
    <property type="molecule type" value="Genomic_DNA"/>
</dbReference>
<gene>
    <name evidence="3" type="ORF">EUA93_05305</name>
</gene>
<keyword evidence="1" id="KW-0732">Signal</keyword>
<proteinExistence type="predicted"/>
<reference evidence="3 4" key="1">
    <citation type="submission" date="2019-01" db="EMBL/GenBank/DDBJ databases">
        <title>Novel species of Nocardioides.</title>
        <authorList>
            <person name="Liu Q."/>
            <person name="Xin Y.-H."/>
        </authorList>
    </citation>
    <scope>NUCLEOTIDE SEQUENCE [LARGE SCALE GENOMIC DNA]</scope>
    <source>
        <strain evidence="3 4">CGMCC 4.6882</strain>
    </source>
</reference>
<dbReference type="OrthoDB" id="506623at2"/>